<keyword evidence="3" id="KW-0812">Transmembrane</keyword>
<evidence type="ECO:0000313" key="5">
    <source>
        <dbReference type="Proteomes" id="UP001203852"/>
    </source>
</evidence>
<dbReference type="Pfam" id="PF00067">
    <property type="entry name" value="p450"/>
    <property type="match status" value="1"/>
</dbReference>
<comment type="cofactor">
    <cofactor evidence="2">
        <name>heme</name>
        <dbReference type="ChEBI" id="CHEBI:30413"/>
    </cofactor>
</comment>
<dbReference type="InterPro" id="IPR036396">
    <property type="entry name" value="Cyt_P450_sf"/>
</dbReference>
<dbReference type="EMBL" id="MU404356">
    <property type="protein sequence ID" value="KAI1611225.1"/>
    <property type="molecule type" value="Genomic_DNA"/>
</dbReference>
<keyword evidence="2" id="KW-0479">Metal-binding</keyword>
<dbReference type="InterPro" id="IPR001128">
    <property type="entry name" value="Cyt_P450"/>
</dbReference>
<dbReference type="GO" id="GO:0020037">
    <property type="term" value="F:heme binding"/>
    <property type="evidence" value="ECO:0007669"/>
    <property type="project" value="InterPro"/>
</dbReference>
<dbReference type="PRINTS" id="PR00385">
    <property type="entry name" value="P450"/>
</dbReference>
<protein>
    <submittedName>
        <fullName evidence="4">Cytochrome P450</fullName>
    </submittedName>
</protein>
<dbReference type="Proteomes" id="UP001203852">
    <property type="component" value="Unassembled WGS sequence"/>
</dbReference>
<evidence type="ECO:0000256" key="3">
    <source>
        <dbReference type="SAM" id="Phobius"/>
    </source>
</evidence>
<dbReference type="PANTHER" id="PTHR24305:SF166">
    <property type="entry name" value="CYTOCHROME P450 12A4, MITOCHONDRIAL-RELATED"/>
    <property type="match status" value="1"/>
</dbReference>
<organism evidence="4 5">
    <name type="scientific">Exophiala viscosa</name>
    <dbReference type="NCBI Taxonomy" id="2486360"/>
    <lineage>
        <taxon>Eukaryota</taxon>
        <taxon>Fungi</taxon>
        <taxon>Dikarya</taxon>
        <taxon>Ascomycota</taxon>
        <taxon>Pezizomycotina</taxon>
        <taxon>Eurotiomycetes</taxon>
        <taxon>Chaetothyriomycetidae</taxon>
        <taxon>Chaetothyriales</taxon>
        <taxon>Herpotrichiellaceae</taxon>
        <taxon>Exophiala</taxon>
    </lineage>
</organism>
<dbReference type="PRINTS" id="PR00463">
    <property type="entry name" value="EP450I"/>
</dbReference>
<dbReference type="Gene3D" id="1.10.630.10">
    <property type="entry name" value="Cytochrome P450"/>
    <property type="match status" value="1"/>
</dbReference>
<feature type="transmembrane region" description="Helical" evidence="3">
    <location>
        <begin position="20"/>
        <end position="43"/>
    </location>
</feature>
<comment type="similarity">
    <text evidence="1">Belongs to the cytochrome P450 family.</text>
</comment>
<dbReference type="InterPro" id="IPR050121">
    <property type="entry name" value="Cytochrome_P450_monoxygenase"/>
</dbReference>
<proteinExistence type="inferred from homology"/>
<dbReference type="GO" id="GO:0005506">
    <property type="term" value="F:iron ion binding"/>
    <property type="evidence" value="ECO:0007669"/>
    <property type="project" value="InterPro"/>
</dbReference>
<gene>
    <name evidence="4" type="ORF">EDD36DRAFT_489355</name>
</gene>
<dbReference type="SUPFAM" id="SSF48264">
    <property type="entry name" value="Cytochrome P450"/>
    <property type="match status" value="1"/>
</dbReference>
<evidence type="ECO:0000256" key="2">
    <source>
        <dbReference type="PIRSR" id="PIRSR602401-1"/>
    </source>
</evidence>
<dbReference type="InterPro" id="IPR002401">
    <property type="entry name" value="Cyt_P450_E_grp-I"/>
</dbReference>
<feature type="binding site" description="axial binding residue" evidence="2">
    <location>
        <position position="460"/>
    </location>
    <ligand>
        <name>heme</name>
        <dbReference type="ChEBI" id="CHEBI:30413"/>
    </ligand>
    <ligandPart>
        <name>Fe</name>
        <dbReference type="ChEBI" id="CHEBI:18248"/>
    </ligandPart>
</feature>
<evidence type="ECO:0000256" key="1">
    <source>
        <dbReference type="ARBA" id="ARBA00010617"/>
    </source>
</evidence>
<comment type="caution">
    <text evidence="4">The sequence shown here is derived from an EMBL/GenBank/DDBJ whole genome shotgun (WGS) entry which is preliminary data.</text>
</comment>
<name>A0AAN6DUV6_9EURO</name>
<dbReference type="PANTHER" id="PTHR24305">
    <property type="entry name" value="CYTOCHROME P450"/>
    <property type="match status" value="1"/>
</dbReference>
<keyword evidence="3" id="KW-0472">Membrane</keyword>
<dbReference type="GO" id="GO:0004497">
    <property type="term" value="F:monooxygenase activity"/>
    <property type="evidence" value="ECO:0007669"/>
    <property type="project" value="InterPro"/>
</dbReference>
<dbReference type="AlphaFoldDB" id="A0AAN6DUV6"/>
<accession>A0AAN6DUV6</accession>
<keyword evidence="2" id="KW-0408">Iron</keyword>
<dbReference type="CDD" id="cd11060">
    <property type="entry name" value="CYP57A1-like"/>
    <property type="match status" value="1"/>
</dbReference>
<evidence type="ECO:0000313" key="4">
    <source>
        <dbReference type="EMBL" id="KAI1611225.1"/>
    </source>
</evidence>
<dbReference type="GO" id="GO:0016705">
    <property type="term" value="F:oxidoreductase activity, acting on paired donors, with incorporation or reduction of molecular oxygen"/>
    <property type="evidence" value="ECO:0007669"/>
    <property type="project" value="InterPro"/>
</dbReference>
<reference evidence="4" key="1">
    <citation type="journal article" date="2022" name="bioRxiv">
        <title>Deciphering the potential niche of two novel black yeast fungi from a biological soil crust based on their genomes, phenotypes, and melanin regulation.</title>
        <authorList>
            <consortium name="DOE Joint Genome Institute"/>
            <person name="Carr E.C."/>
            <person name="Barton Q."/>
            <person name="Grambo S."/>
            <person name="Sullivan M."/>
            <person name="Renfro C.M."/>
            <person name="Kuo A."/>
            <person name="Pangilinan J."/>
            <person name="Lipzen A."/>
            <person name="Keymanesh K."/>
            <person name="Savage E."/>
            <person name="Barry K."/>
            <person name="Grigoriev I.V."/>
            <person name="Riekhof W.R."/>
            <person name="Harris S.S."/>
        </authorList>
    </citation>
    <scope>NUCLEOTIDE SEQUENCE</scope>
    <source>
        <strain evidence="4">JF 03-4F</strain>
    </source>
</reference>
<keyword evidence="3" id="KW-1133">Transmembrane helix</keyword>
<keyword evidence="5" id="KW-1185">Reference proteome</keyword>
<sequence>MDLSTPIQGLRHLLVGRTFAFYVLASFVVIGASTLLLIVYRLFLHPLSRFPGPLPAKVTGLWRSKKYVDGNWHADVVELHEKYGRIVRIAPNELSIVDEHAMKNLYGHGHNARKTDWYSVWDPAGTAPQLFSELDKKQHAFLRKRLAGAYSMSSVLRYEKYIQVVLDLLLYRLKAKAEAGEVVDMAVWTNAFAFDTVGELGYGSQLGHLWTEKDVGGLRKTIFDAFFVLSNLGHFPGQARILQNPLMEKLQTFMGAPPTFSRFRDWTAEQIRKRLQTIETTKRDDLLTHFCRMKAADGGPAAFEAILIEAMNLIGAGADTTSIGMRACLHYLALNPEAYRETQRAVDKYYEDKSLDRPIKYNETQEIPYLVAVIKEATRIFPSIVFQLLRHAPKDFEVRGKSIPAGTPVGISPISQNRDKDIWGPDANEFRPERWLQGEARTKYLDTSSMTFGGNGPRMCIGRNIALVELHKFLAQFMRNFDFEYVDKSKPWRVTTYWFAYQHDQHMRITFRKNRSIREVTSMEAE</sequence>
<keyword evidence="2" id="KW-0349">Heme</keyword>